<keyword evidence="3" id="KW-1185">Reference proteome</keyword>
<sequence>MHRNMPPRRAASRRVAEVTRAAAGRPRASNQTASQRQPGGFESATAGGEESATALAAVLAELRRLGERQETCQVAIVSLQKDNQRLQEAVSGDREAIASTSGSMTTGTSNSTLSGSVANLVNTITGTEYGEPSSGLILVE</sequence>
<feature type="compositionally biased region" description="Polar residues" evidence="1">
    <location>
        <begin position="28"/>
        <end position="37"/>
    </location>
</feature>
<dbReference type="AlphaFoldDB" id="A0AAN9BAZ7"/>
<dbReference type="EMBL" id="JBAMIC010000010">
    <property type="protein sequence ID" value="KAK7102117.1"/>
    <property type="molecule type" value="Genomic_DNA"/>
</dbReference>
<evidence type="ECO:0000313" key="2">
    <source>
        <dbReference type="EMBL" id="KAK7102117.1"/>
    </source>
</evidence>
<proteinExistence type="predicted"/>
<organism evidence="2 3">
    <name type="scientific">Littorina saxatilis</name>
    <dbReference type="NCBI Taxonomy" id="31220"/>
    <lineage>
        <taxon>Eukaryota</taxon>
        <taxon>Metazoa</taxon>
        <taxon>Spiralia</taxon>
        <taxon>Lophotrochozoa</taxon>
        <taxon>Mollusca</taxon>
        <taxon>Gastropoda</taxon>
        <taxon>Caenogastropoda</taxon>
        <taxon>Littorinimorpha</taxon>
        <taxon>Littorinoidea</taxon>
        <taxon>Littorinidae</taxon>
        <taxon>Littorina</taxon>
    </lineage>
</organism>
<evidence type="ECO:0000256" key="1">
    <source>
        <dbReference type="SAM" id="MobiDB-lite"/>
    </source>
</evidence>
<feature type="compositionally biased region" description="Basic residues" evidence="1">
    <location>
        <begin position="1"/>
        <end position="12"/>
    </location>
</feature>
<reference evidence="2 3" key="1">
    <citation type="submission" date="2024-02" db="EMBL/GenBank/DDBJ databases">
        <title>Chromosome-scale genome assembly of the rough periwinkle Littorina saxatilis.</title>
        <authorList>
            <person name="De Jode A."/>
            <person name="Faria R."/>
            <person name="Formenti G."/>
            <person name="Sims Y."/>
            <person name="Smith T.P."/>
            <person name="Tracey A."/>
            <person name="Wood J.M.D."/>
            <person name="Zagrodzka Z.B."/>
            <person name="Johannesson K."/>
            <person name="Butlin R.K."/>
            <person name="Leder E.H."/>
        </authorList>
    </citation>
    <scope>NUCLEOTIDE SEQUENCE [LARGE SCALE GENOMIC DNA]</scope>
    <source>
        <strain evidence="2">Snail1</strain>
        <tissue evidence="2">Muscle</tissue>
    </source>
</reference>
<accession>A0AAN9BAZ7</accession>
<evidence type="ECO:0000313" key="3">
    <source>
        <dbReference type="Proteomes" id="UP001374579"/>
    </source>
</evidence>
<protein>
    <submittedName>
        <fullName evidence="2">Uncharacterized protein</fullName>
    </submittedName>
</protein>
<dbReference type="Proteomes" id="UP001374579">
    <property type="component" value="Unassembled WGS sequence"/>
</dbReference>
<name>A0AAN9BAZ7_9CAEN</name>
<comment type="caution">
    <text evidence="2">The sequence shown here is derived from an EMBL/GenBank/DDBJ whole genome shotgun (WGS) entry which is preliminary data.</text>
</comment>
<feature type="region of interest" description="Disordered" evidence="1">
    <location>
        <begin position="1"/>
        <end position="50"/>
    </location>
</feature>
<gene>
    <name evidence="2" type="ORF">V1264_020387</name>
</gene>